<dbReference type="InterPro" id="IPR050446">
    <property type="entry name" value="FAD-oxidoreductase/Apoptosis"/>
</dbReference>
<evidence type="ECO:0000313" key="8">
    <source>
        <dbReference type="Proteomes" id="UP000281118"/>
    </source>
</evidence>
<dbReference type="GO" id="GO:0016651">
    <property type="term" value="F:oxidoreductase activity, acting on NAD(P)H"/>
    <property type="evidence" value="ECO:0007669"/>
    <property type="project" value="TreeGrafter"/>
</dbReference>
<dbReference type="OrthoDB" id="9769238at2"/>
<evidence type="ECO:0000259" key="5">
    <source>
        <dbReference type="Pfam" id="PF07992"/>
    </source>
</evidence>
<dbReference type="InterPro" id="IPR036188">
    <property type="entry name" value="FAD/NAD-bd_sf"/>
</dbReference>
<dbReference type="RefSeq" id="WP_126022959.1">
    <property type="nucleotide sequence ID" value="NZ_RXFT01000007.1"/>
</dbReference>
<reference evidence="7 8" key="1">
    <citation type="submission" date="2018-12" db="EMBL/GenBank/DDBJ databases">
        <title>The genome sequences of Variovorax guangxiensis DSM 27352.</title>
        <authorList>
            <person name="Gao J."/>
            <person name="Sun J."/>
        </authorList>
    </citation>
    <scope>NUCLEOTIDE SEQUENCE [LARGE SCALE GENOMIC DNA]</scope>
    <source>
        <strain evidence="7 8">DSM 27352</strain>
    </source>
</reference>
<dbReference type="InterPro" id="IPR016156">
    <property type="entry name" value="FAD/NAD-linked_Rdtase_dimer_sf"/>
</dbReference>
<dbReference type="AlphaFoldDB" id="A0A433MLM6"/>
<dbReference type="Gene3D" id="3.30.390.30">
    <property type="match status" value="1"/>
</dbReference>
<dbReference type="PRINTS" id="PR00368">
    <property type="entry name" value="FADPNR"/>
</dbReference>
<dbReference type="InterPro" id="IPR028202">
    <property type="entry name" value="Reductase_C"/>
</dbReference>
<dbReference type="Proteomes" id="UP000281118">
    <property type="component" value="Unassembled WGS sequence"/>
</dbReference>
<evidence type="ECO:0000256" key="2">
    <source>
        <dbReference type="ARBA" id="ARBA00022630"/>
    </source>
</evidence>
<evidence type="ECO:0000256" key="1">
    <source>
        <dbReference type="ARBA" id="ARBA00001974"/>
    </source>
</evidence>
<proteinExistence type="predicted"/>
<dbReference type="EMBL" id="RXFT01000007">
    <property type="protein sequence ID" value="RUR68817.1"/>
    <property type="molecule type" value="Genomic_DNA"/>
</dbReference>
<feature type="domain" description="Reductase C-terminal" evidence="6">
    <location>
        <begin position="325"/>
        <end position="407"/>
    </location>
</feature>
<dbReference type="PANTHER" id="PTHR43557">
    <property type="entry name" value="APOPTOSIS-INDUCING FACTOR 1"/>
    <property type="match status" value="1"/>
</dbReference>
<accession>A0A433MLM6</accession>
<gene>
    <name evidence="7" type="ORF">EJP67_17300</name>
</gene>
<dbReference type="SUPFAM" id="SSF55424">
    <property type="entry name" value="FAD/NAD-linked reductases, dimerisation (C-terminal) domain"/>
    <property type="match status" value="1"/>
</dbReference>
<dbReference type="PANTHER" id="PTHR43557:SF2">
    <property type="entry name" value="RIESKE DOMAIN-CONTAINING PROTEIN-RELATED"/>
    <property type="match status" value="1"/>
</dbReference>
<evidence type="ECO:0000256" key="3">
    <source>
        <dbReference type="ARBA" id="ARBA00022827"/>
    </source>
</evidence>
<keyword evidence="3" id="KW-0274">FAD</keyword>
<protein>
    <submittedName>
        <fullName evidence="7">Pyridine nucleotide-disulfide oxidoreductase</fullName>
    </submittedName>
</protein>
<keyword evidence="4" id="KW-0560">Oxidoreductase</keyword>
<dbReference type="Gene3D" id="3.50.50.60">
    <property type="entry name" value="FAD/NAD(P)-binding domain"/>
    <property type="match status" value="2"/>
</dbReference>
<evidence type="ECO:0000259" key="6">
    <source>
        <dbReference type="Pfam" id="PF14759"/>
    </source>
</evidence>
<sequence>MSAEEKTIAIVGAGQAGGWAAQTLRSEGFGGRIVLIGDEAHRPYERPPLSKSVLAGEALPETTSLQKPEAFDALNVDWRPRVSATRIDSAAKRLHLSGGDVVGYDKLILCTGGRARRLGIPGSELPGVFTLRNLDDAAALGAALVPGRRLLVIGGGWIGLEVASTARRKGLEVTVVEAMQRLCERTVAPEISGYLLRLHASHGVHVELGMGIERLAQGADGNGLIATLVDGRTLACDVVLAGIGLIANDELAREAGLQCEGGIVVDSQCRSSDPDILAAGDVAVWHCERAGRRMRLESWQNAQEQGIAAARSALGIAVDHQPLPWFWSDQYGINLQIFGMPAPGHRAVMRGDMESDSFVVFFLDGGKVAAALGPNAARDLRFARRLIERGTEVTPEQLADLQVPLSRL</sequence>
<dbReference type="SUPFAM" id="SSF51905">
    <property type="entry name" value="FAD/NAD(P)-binding domain"/>
    <property type="match status" value="2"/>
</dbReference>
<dbReference type="Pfam" id="PF14759">
    <property type="entry name" value="Reductase_C"/>
    <property type="match status" value="1"/>
</dbReference>
<dbReference type="Pfam" id="PF07992">
    <property type="entry name" value="Pyr_redox_2"/>
    <property type="match status" value="1"/>
</dbReference>
<organism evidence="7 8">
    <name type="scientific">Variovorax guangxiensis</name>
    <dbReference type="NCBI Taxonomy" id="1775474"/>
    <lineage>
        <taxon>Bacteria</taxon>
        <taxon>Pseudomonadati</taxon>
        <taxon>Pseudomonadota</taxon>
        <taxon>Betaproteobacteria</taxon>
        <taxon>Burkholderiales</taxon>
        <taxon>Comamonadaceae</taxon>
        <taxon>Variovorax</taxon>
    </lineage>
</organism>
<comment type="caution">
    <text evidence="7">The sequence shown here is derived from an EMBL/GenBank/DDBJ whole genome shotgun (WGS) entry which is preliminary data.</text>
</comment>
<name>A0A433MLM6_9BURK</name>
<keyword evidence="2" id="KW-0285">Flavoprotein</keyword>
<comment type="cofactor">
    <cofactor evidence="1">
        <name>FAD</name>
        <dbReference type="ChEBI" id="CHEBI:57692"/>
    </cofactor>
</comment>
<dbReference type="GO" id="GO:0005737">
    <property type="term" value="C:cytoplasm"/>
    <property type="evidence" value="ECO:0007669"/>
    <property type="project" value="TreeGrafter"/>
</dbReference>
<evidence type="ECO:0000256" key="4">
    <source>
        <dbReference type="ARBA" id="ARBA00023002"/>
    </source>
</evidence>
<dbReference type="InterPro" id="IPR023753">
    <property type="entry name" value="FAD/NAD-binding_dom"/>
</dbReference>
<feature type="domain" description="FAD/NAD(P)-binding" evidence="5">
    <location>
        <begin position="7"/>
        <end position="306"/>
    </location>
</feature>
<dbReference type="PRINTS" id="PR00411">
    <property type="entry name" value="PNDRDTASEI"/>
</dbReference>
<evidence type="ECO:0000313" key="7">
    <source>
        <dbReference type="EMBL" id="RUR68817.1"/>
    </source>
</evidence>